<accession>A0A7W7D0W6</accession>
<dbReference type="Proteomes" id="UP000542742">
    <property type="component" value="Unassembled WGS sequence"/>
</dbReference>
<feature type="domain" description="AraC effector-binding" evidence="1">
    <location>
        <begin position="1"/>
        <end position="161"/>
    </location>
</feature>
<dbReference type="InterPro" id="IPR011256">
    <property type="entry name" value="Reg_factor_effector_dom_sf"/>
</dbReference>
<name>A0A7W7D0W6_9ACTN</name>
<sequence length="164" mass="18452">MEPHIVELGEQPYVGRRETITMTQFARVADHLPTMVTRLGERGVPVSGAPFFRYRVIDMSADLVVEAGIPVATPAMVSAPMFAETLPAGRYVTVSHIGHPDELMQVTARLLDWARDHGLTWDMQPTPTGEVWGCRLEVLRSNPADEPDMHKWRTDLFFKLADRV</sequence>
<dbReference type="InterPro" id="IPR010499">
    <property type="entry name" value="AraC_E-bd"/>
</dbReference>
<organism evidence="2 3">
    <name type="scientific">Paractinoplanes abujensis</name>
    <dbReference type="NCBI Taxonomy" id="882441"/>
    <lineage>
        <taxon>Bacteria</taxon>
        <taxon>Bacillati</taxon>
        <taxon>Actinomycetota</taxon>
        <taxon>Actinomycetes</taxon>
        <taxon>Micromonosporales</taxon>
        <taxon>Micromonosporaceae</taxon>
        <taxon>Paractinoplanes</taxon>
    </lineage>
</organism>
<protein>
    <submittedName>
        <fullName evidence="2">Effector-binding domain-containing protein</fullName>
    </submittedName>
</protein>
<keyword evidence="3" id="KW-1185">Reference proteome</keyword>
<dbReference type="SUPFAM" id="SSF55136">
    <property type="entry name" value="Probable bacterial effector-binding domain"/>
    <property type="match status" value="1"/>
</dbReference>
<evidence type="ECO:0000259" key="1">
    <source>
        <dbReference type="SMART" id="SM00871"/>
    </source>
</evidence>
<evidence type="ECO:0000313" key="2">
    <source>
        <dbReference type="EMBL" id="MBB4698295.1"/>
    </source>
</evidence>
<reference evidence="2 3" key="1">
    <citation type="submission" date="2020-08" db="EMBL/GenBank/DDBJ databases">
        <title>Sequencing the genomes of 1000 actinobacteria strains.</title>
        <authorList>
            <person name="Klenk H.-P."/>
        </authorList>
    </citation>
    <scope>NUCLEOTIDE SEQUENCE [LARGE SCALE GENOMIC DNA]</scope>
    <source>
        <strain evidence="2 3">DSM 45518</strain>
    </source>
</reference>
<dbReference type="InterPro" id="IPR029442">
    <property type="entry name" value="GyrI-like"/>
</dbReference>
<dbReference type="Gene3D" id="3.20.80.10">
    <property type="entry name" value="Regulatory factor, effector binding domain"/>
    <property type="match status" value="1"/>
</dbReference>
<dbReference type="SMART" id="SM00871">
    <property type="entry name" value="AraC_E_bind"/>
    <property type="match status" value="1"/>
</dbReference>
<gene>
    <name evidence="2" type="ORF">BKA14_008443</name>
</gene>
<dbReference type="RefSeq" id="WP_184956319.1">
    <property type="nucleotide sequence ID" value="NZ_BOMC01000024.1"/>
</dbReference>
<comment type="caution">
    <text evidence="2">The sequence shown here is derived from an EMBL/GenBank/DDBJ whole genome shotgun (WGS) entry which is preliminary data.</text>
</comment>
<proteinExistence type="predicted"/>
<dbReference type="AlphaFoldDB" id="A0A7W7D0W6"/>
<dbReference type="Pfam" id="PF06445">
    <property type="entry name" value="GyrI-like"/>
    <property type="match status" value="1"/>
</dbReference>
<dbReference type="EMBL" id="JACHMF010000001">
    <property type="protein sequence ID" value="MBB4698295.1"/>
    <property type="molecule type" value="Genomic_DNA"/>
</dbReference>
<evidence type="ECO:0000313" key="3">
    <source>
        <dbReference type="Proteomes" id="UP000542742"/>
    </source>
</evidence>